<dbReference type="AlphaFoldDB" id="A0A2T0MJI7"/>
<keyword evidence="5 7" id="KW-0472">Membrane</keyword>
<evidence type="ECO:0000259" key="9">
    <source>
        <dbReference type="Pfam" id="PF12704"/>
    </source>
</evidence>
<evidence type="ECO:0000256" key="4">
    <source>
        <dbReference type="ARBA" id="ARBA00022989"/>
    </source>
</evidence>
<organism evidence="10 11">
    <name type="scientific">Flagellimonas meridianipacifica</name>
    <dbReference type="NCBI Taxonomy" id="1080225"/>
    <lineage>
        <taxon>Bacteria</taxon>
        <taxon>Pseudomonadati</taxon>
        <taxon>Bacteroidota</taxon>
        <taxon>Flavobacteriia</taxon>
        <taxon>Flavobacteriales</taxon>
        <taxon>Flavobacteriaceae</taxon>
        <taxon>Flagellimonas</taxon>
    </lineage>
</organism>
<dbReference type="EMBL" id="PVYX01000001">
    <property type="protein sequence ID" value="PRX57742.1"/>
    <property type="molecule type" value="Genomic_DNA"/>
</dbReference>
<keyword evidence="4 7" id="KW-1133">Transmembrane helix</keyword>
<dbReference type="OrthoDB" id="9770036at2"/>
<dbReference type="GO" id="GO:0022857">
    <property type="term" value="F:transmembrane transporter activity"/>
    <property type="evidence" value="ECO:0007669"/>
    <property type="project" value="TreeGrafter"/>
</dbReference>
<comment type="caution">
    <text evidence="10">The sequence shown here is derived from an EMBL/GenBank/DDBJ whole genome shotgun (WGS) entry which is preliminary data.</text>
</comment>
<feature type="transmembrane region" description="Helical" evidence="7">
    <location>
        <begin position="372"/>
        <end position="392"/>
    </location>
</feature>
<feature type="domain" description="ABC3 transporter permease C-terminal" evidence="8">
    <location>
        <begin position="285"/>
        <end position="402"/>
    </location>
</feature>
<evidence type="ECO:0000256" key="2">
    <source>
        <dbReference type="ARBA" id="ARBA00022475"/>
    </source>
</evidence>
<reference evidence="10 11" key="1">
    <citation type="submission" date="2018-03" db="EMBL/GenBank/DDBJ databases">
        <title>Genomic Encyclopedia of Archaeal and Bacterial Type Strains, Phase II (KMG-II): from individual species to whole genera.</title>
        <authorList>
            <person name="Goeker M."/>
        </authorList>
    </citation>
    <scope>NUCLEOTIDE SEQUENCE [LARGE SCALE GENOMIC DNA]</scope>
    <source>
        <strain evidence="10 11">DSM 25027</strain>
    </source>
</reference>
<feature type="transmembrane region" description="Helical" evidence="7">
    <location>
        <begin position="275"/>
        <end position="305"/>
    </location>
</feature>
<evidence type="ECO:0000313" key="10">
    <source>
        <dbReference type="EMBL" id="PRX57742.1"/>
    </source>
</evidence>
<proteinExistence type="inferred from homology"/>
<name>A0A2T0MJI7_9FLAO</name>
<feature type="transmembrane region" description="Helical" evidence="7">
    <location>
        <begin position="326"/>
        <end position="352"/>
    </location>
</feature>
<comment type="subcellular location">
    <subcellularLocation>
        <location evidence="1">Cell membrane</location>
        <topology evidence="1">Multi-pass membrane protein</topology>
    </subcellularLocation>
</comment>
<evidence type="ECO:0000313" key="11">
    <source>
        <dbReference type="Proteomes" id="UP000237640"/>
    </source>
</evidence>
<comment type="similarity">
    <text evidence="6">Belongs to the ABC-4 integral membrane protein family.</text>
</comment>
<sequence>MFSRDTWKEIFDTIKKNKLRTFLSGFTVALGIFIVVILVGFTNGLQNTFDEFFSDDATNTFFLFPGRTSEPYKGYKSGRRIEFDNSDIADIKENFPMFLEYITPRTTRSALVKYKGESNNYTNRAVGPAHQFNEKTIMMKGRYINETDIQDKAKHIVIGRLVEKDLFKGEDAIGKYVDLGGSAFKIVGVFQDDGGDNEERFIYMPYTTRQLIEKSTDEVGQIILAFKPEIGYAAALTFEKQLDKFLRDKKFISPEDENGIFIRNVADNYRQNQQFAVVLGIISSVFALGTIIAGIIGISNIMVFVVKERTKELGIRKAMGATPASVIGTILMESIVITAFSGFVGMMIGVALLSSLGEKLEDFFIKNPYINMGFAIFATLVLIVFGALAGYVPARRAAKIKPIVALRDE</sequence>
<dbReference type="InterPro" id="IPR050250">
    <property type="entry name" value="Macrolide_Exporter_MacB"/>
</dbReference>
<evidence type="ECO:0000256" key="5">
    <source>
        <dbReference type="ARBA" id="ARBA00023136"/>
    </source>
</evidence>
<dbReference type="InterPro" id="IPR025857">
    <property type="entry name" value="MacB_PCD"/>
</dbReference>
<dbReference type="InterPro" id="IPR003838">
    <property type="entry name" value="ABC3_permease_C"/>
</dbReference>
<dbReference type="Pfam" id="PF12704">
    <property type="entry name" value="MacB_PCD"/>
    <property type="match status" value="1"/>
</dbReference>
<evidence type="ECO:0000256" key="6">
    <source>
        <dbReference type="ARBA" id="ARBA00038076"/>
    </source>
</evidence>
<feature type="transmembrane region" description="Helical" evidence="7">
    <location>
        <begin position="21"/>
        <end position="41"/>
    </location>
</feature>
<keyword evidence="11" id="KW-1185">Reference proteome</keyword>
<evidence type="ECO:0000256" key="1">
    <source>
        <dbReference type="ARBA" id="ARBA00004651"/>
    </source>
</evidence>
<protein>
    <submittedName>
        <fullName evidence="10">Putative ABC transport system permease protein</fullName>
    </submittedName>
</protein>
<evidence type="ECO:0000259" key="8">
    <source>
        <dbReference type="Pfam" id="PF02687"/>
    </source>
</evidence>
<dbReference type="GO" id="GO:0005886">
    <property type="term" value="C:plasma membrane"/>
    <property type="evidence" value="ECO:0007669"/>
    <property type="project" value="UniProtKB-SubCell"/>
</dbReference>
<dbReference type="PANTHER" id="PTHR30572:SF4">
    <property type="entry name" value="ABC TRANSPORTER PERMEASE YTRF"/>
    <property type="match status" value="1"/>
</dbReference>
<evidence type="ECO:0000256" key="7">
    <source>
        <dbReference type="SAM" id="Phobius"/>
    </source>
</evidence>
<dbReference type="RefSeq" id="WP_106144615.1">
    <property type="nucleotide sequence ID" value="NZ_PVYX01000001.1"/>
</dbReference>
<gene>
    <name evidence="10" type="ORF">CLV81_1752</name>
</gene>
<evidence type="ECO:0000256" key="3">
    <source>
        <dbReference type="ARBA" id="ARBA00022692"/>
    </source>
</evidence>
<dbReference type="Pfam" id="PF02687">
    <property type="entry name" value="FtsX"/>
    <property type="match status" value="1"/>
</dbReference>
<feature type="domain" description="MacB-like periplasmic core" evidence="9">
    <location>
        <begin position="21"/>
        <end position="234"/>
    </location>
</feature>
<dbReference type="Proteomes" id="UP000237640">
    <property type="component" value="Unassembled WGS sequence"/>
</dbReference>
<accession>A0A2T0MJI7</accession>
<keyword evidence="2" id="KW-1003">Cell membrane</keyword>
<keyword evidence="3 7" id="KW-0812">Transmembrane</keyword>
<dbReference type="PANTHER" id="PTHR30572">
    <property type="entry name" value="MEMBRANE COMPONENT OF TRANSPORTER-RELATED"/>
    <property type="match status" value="1"/>
</dbReference>